<feature type="region of interest" description="Disordered" evidence="1">
    <location>
        <begin position="147"/>
        <end position="177"/>
    </location>
</feature>
<keyword evidence="2" id="KW-0472">Membrane</keyword>
<evidence type="ECO:0000313" key="4">
    <source>
        <dbReference type="Proteomes" id="UP000005239"/>
    </source>
</evidence>
<keyword evidence="2" id="KW-0812">Transmembrane</keyword>
<feature type="transmembrane region" description="Helical" evidence="2">
    <location>
        <begin position="68"/>
        <end position="92"/>
    </location>
</feature>
<feature type="transmembrane region" description="Helical" evidence="2">
    <location>
        <begin position="34"/>
        <end position="56"/>
    </location>
</feature>
<dbReference type="EnsemblMetazoa" id="PPA03063.1">
    <property type="protein sequence ID" value="PPA03063.1"/>
    <property type="gene ID" value="WBGene00092617"/>
</dbReference>
<proteinExistence type="predicted"/>
<dbReference type="Proteomes" id="UP000005239">
    <property type="component" value="Unassembled WGS sequence"/>
</dbReference>
<dbReference type="AlphaFoldDB" id="A0A2A6C8U4"/>
<sequence>MGFSVRALTVWFLLSVNVVFIAMNLDSNLGETPIVFFVAVWIVDALLLVIDVLHIWANKPEANDWRSYVFHLRGYFTMALVILAKFAFELLYFFRKVMKTEMPIYLFMLPLWVGLGMMTLELGNHCYHAHITFGARLAAAAAKTATAERRQSSRDEIQAAPEDRMDLTGTLAEATTD</sequence>
<name>A0A2A6C8U4_PRIPA</name>
<feature type="transmembrane region" description="Helical" evidence="2">
    <location>
        <begin position="6"/>
        <end position="25"/>
    </location>
</feature>
<evidence type="ECO:0000256" key="2">
    <source>
        <dbReference type="SAM" id="Phobius"/>
    </source>
</evidence>
<accession>A0A8R1Y6H5</accession>
<evidence type="ECO:0000313" key="3">
    <source>
        <dbReference type="EnsemblMetazoa" id="PPA03063.1"/>
    </source>
</evidence>
<feature type="compositionally biased region" description="Basic and acidic residues" evidence="1">
    <location>
        <begin position="147"/>
        <end position="166"/>
    </location>
</feature>
<reference evidence="4" key="1">
    <citation type="journal article" date="2008" name="Nat. Genet.">
        <title>The Pristionchus pacificus genome provides a unique perspective on nematode lifestyle and parasitism.</title>
        <authorList>
            <person name="Dieterich C."/>
            <person name="Clifton S.W."/>
            <person name="Schuster L.N."/>
            <person name="Chinwalla A."/>
            <person name="Delehaunty K."/>
            <person name="Dinkelacker I."/>
            <person name="Fulton L."/>
            <person name="Fulton R."/>
            <person name="Godfrey J."/>
            <person name="Minx P."/>
            <person name="Mitreva M."/>
            <person name="Roeseler W."/>
            <person name="Tian H."/>
            <person name="Witte H."/>
            <person name="Yang S.P."/>
            <person name="Wilson R.K."/>
            <person name="Sommer R.J."/>
        </authorList>
    </citation>
    <scope>NUCLEOTIDE SEQUENCE [LARGE SCALE GENOMIC DNA]</scope>
    <source>
        <strain evidence="4">PS312</strain>
    </source>
</reference>
<keyword evidence="2" id="KW-1133">Transmembrane helix</keyword>
<evidence type="ECO:0000256" key="1">
    <source>
        <dbReference type="SAM" id="MobiDB-lite"/>
    </source>
</evidence>
<protein>
    <submittedName>
        <fullName evidence="3">Uncharacterized protein</fullName>
    </submittedName>
</protein>
<accession>A0A2A6C8U4</accession>
<reference evidence="3" key="2">
    <citation type="submission" date="2022-06" db="UniProtKB">
        <authorList>
            <consortium name="EnsemblMetazoa"/>
        </authorList>
    </citation>
    <scope>IDENTIFICATION</scope>
    <source>
        <strain evidence="3">PS312</strain>
    </source>
</reference>
<keyword evidence="4" id="KW-1185">Reference proteome</keyword>
<organism evidence="3 4">
    <name type="scientific">Pristionchus pacificus</name>
    <name type="common">Parasitic nematode worm</name>
    <dbReference type="NCBI Taxonomy" id="54126"/>
    <lineage>
        <taxon>Eukaryota</taxon>
        <taxon>Metazoa</taxon>
        <taxon>Ecdysozoa</taxon>
        <taxon>Nematoda</taxon>
        <taxon>Chromadorea</taxon>
        <taxon>Rhabditida</taxon>
        <taxon>Rhabditina</taxon>
        <taxon>Diplogasteromorpha</taxon>
        <taxon>Diplogasteroidea</taxon>
        <taxon>Neodiplogasteridae</taxon>
        <taxon>Pristionchus</taxon>
    </lineage>
</organism>
<feature type="transmembrane region" description="Helical" evidence="2">
    <location>
        <begin position="104"/>
        <end position="123"/>
    </location>
</feature>
<gene>
    <name evidence="3" type="primary">WBGene00092617</name>
</gene>